<organism evidence="1 2">
    <name type="scientific">Candidatus Acidiferrum panamense</name>
    <dbReference type="NCBI Taxonomy" id="2741543"/>
    <lineage>
        <taxon>Bacteria</taxon>
        <taxon>Pseudomonadati</taxon>
        <taxon>Acidobacteriota</taxon>
        <taxon>Terriglobia</taxon>
        <taxon>Candidatus Acidiferrales</taxon>
        <taxon>Candidatus Acidiferrum</taxon>
    </lineage>
</organism>
<gene>
    <name evidence="1" type="ORF">HRJ53_29575</name>
</gene>
<protein>
    <submittedName>
        <fullName evidence="1">Uncharacterized protein</fullName>
    </submittedName>
</protein>
<keyword evidence="2" id="KW-1185">Reference proteome</keyword>
<evidence type="ECO:0000313" key="1">
    <source>
        <dbReference type="EMBL" id="MBA0089161.1"/>
    </source>
</evidence>
<comment type="caution">
    <text evidence="1">The sequence shown here is derived from an EMBL/GenBank/DDBJ whole genome shotgun (WGS) entry which is preliminary data.</text>
</comment>
<dbReference type="EMBL" id="JACDQQ010002856">
    <property type="protein sequence ID" value="MBA0089161.1"/>
    <property type="molecule type" value="Genomic_DNA"/>
</dbReference>
<sequence>MAEHKDSKAAVLYFKPKSINRKGGARCGACWKFISAPGACLEVIGDIKAGGVCGLYVNGVPHKSMLEHPWRITRVTKEEAGYSDEGDTHCVGCKFMAIPGDARSACEEVEGLVEQEGCCNEHEHR</sequence>
<evidence type="ECO:0000313" key="2">
    <source>
        <dbReference type="Proteomes" id="UP000567293"/>
    </source>
</evidence>
<reference evidence="1" key="1">
    <citation type="submission" date="2020-06" db="EMBL/GenBank/DDBJ databases">
        <title>Legume-microbial interactions unlock mineral nutrients during tropical forest succession.</title>
        <authorList>
            <person name="Epihov D.Z."/>
        </authorList>
    </citation>
    <scope>NUCLEOTIDE SEQUENCE [LARGE SCALE GENOMIC DNA]</scope>
    <source>
        <strain evidence="1">Pan2503</strain>
    </source>
</reference>
<name>A0A7V8T0M8_9BACT</name>
<proteinExistence type="predicted"/>
<dbReference type="AlphaFoldDB" id="A0A7V8T0M8"/>
<accession>A0A7V8T0M8</accession>
<dbReference type="Proteomes" id="UP000567293">
    <property type="component" value="Unassembled WGS sequence"/>
</dbReference>